<organism evidence="2 3">
    <name type="scientific">Ramlibacter aurantiacus</name>
    <dbReference type="NCBI Taxonomy" id="2801330"/>
    <lineage>
        <taxon>Bacteria</taxon>
        <taxon>Pseudomonadati</taxon>
        <taxon>Pseudomonadota</taxon>
        <taxon>Betaproteobacteria</taxon>
        <taxon>Burkholderiales</taxon>
        <taxon>Comamonadaceae</taxon>
        <taxon>Ramlibacter</taxon>
    </lineage>
</organism>
<dbReference type="RefSeq" id="WP_201684288.1">
    <property type="nucleotide sequence ID" value="NZ_JAEQNA010000004.1"/>
</dbReference>
<accession>A0A936ZGW4</accession>
<feature type="transmembrane region" description="Helical" evidence="1">
    <location>
        <begin position="100"/>
        <end position="124"/>
    </location>
</feature>
<gene>
    <name evidence="2" type="ORF">JI739_12695</name>
</gene>
<feature type="transmembrane region" description="Helical" evidence="1">
    <location>
        <begin position="136"/>
        <end position="160"/>
    </location>
</feature>
<name>A0A936ZGW4_9BURK</name>
<feature type="transmembrane region" description="Helical" evidence="1">
    <location>
        <begin position="330"/>
        <end position="353"/>
    </location>
</feature>
<feature type="transmembrane region" description="Helical" evidence="1">
    <location>
        <begin position="172"/>
        <end position="190"/>
    </location>
</feature>
<proteinExistence type="predicted"/>
<dbReference type="EMBL" id="JAEQNA010000004">
    <property type="protein sequence ID" value="MBL0421209.1"/>
    <property type="molecule type" value="Genomic_DNA"/>
</dbReference>
<feature type="transmembrane region" description="Helical" evidence="1">
    <location>
        <begin position="196"/>
        <end position="215"/>
    </location>
</feature>
<feature type="transmembrane region" description="Helical" evidence="1">
    <location>
        <begin position="391"/>
        <end position="412"/>
    </location>
</feature>
<keyword evidence="1" id="KW-1133">Transmembrane helix</keyword>
<feature type="transmembrane region" description="Helical" evidence="1">
    <location>
        <begin position="418"/>
        <end position="438"/>
    </location>
</feature>
<feature type="transmembrane region" description="Helical" evidence="1">
    <location>
        <begin position="61"/>
        <end position="79"/>
    </location>
</feature>
<keyword evidence="1" id="KW-0472">Membrane</keyword>
<reference evidence="2" key="1">
    <citation type="submission" date="2021-01" db="EMBL/GenBank/DDBJ databases">
        <title>Ramlibacter sp. strain AW1 16S ribosomal RNA gene Genome sequencing and assembly.</title>
        <authorList>
            <person name="Kang M."/>
        </authorList>
    </citation>
    <scope>NUCLEOTIDE SEQUENCE</scope>
    <source>
        <strain evidence="2">AW1</strain>
    </source>
</reference>
<feature type="transmembrane region" description="Helical" evidence="1">
    <location>
        <begin position="359"/>
        <end position="379"/>
    </location>
</feature>
<sequence>MRTSGHSQLDKPLSLAADAAPAPSPGWRSVLGKAIAANGILLLAGVLYTSVLALAWGSASAGALIFHFAAYASAPLLLTGADQLALRFGSGQSTASDARLFTGLLVVKLLVGLLIVLAVGVALSRYEAAGNGPWPFQLSLMVHAGLAPLANAWAARVLLIHGRHRDQLAVELGYLLLCSLWTWVASRTLARDPLTGLAAGLAAISVASLAVRLALLARRQPRLARRMRQQLRQPLHCLGAIATPTHWHYFWPMSFTAVSGFIKDAFPVIAVGVGATTGVLAEFRLLQQAFRSAAGLIPEAMEWARPSFRRALRTDPALFARGYRRWARSCLVLTMLAALGLCAVASAMLPLLGLSFGNGIFWCAAILGVDLIAASALQIEYQVYVLRERIAALAGLSALRQVLTIATSWLLVDSFGPAGVAAGLAIGTVCAWAGFMWLAWRQQLRAPADLLESALLLLAASGLLITAAWWTSPWIR</sequence>
<evidence type="ECO:0000313" key="2">
    <source>
        <dbReference type="EMBL" id="MBL0421209.1"/>
    </source>
</evidence>
<dbReference type="AlphaFoldDB" id="A0A936ZGW4"/>
<protein>
    <recommendedName>
        <fullName evidence="4">Polysaccharide biosynthesis protein</fullName>
    </recommendedName>
</protein>
<evidence type="ECO:0000313" key="3">
    <source>
        <dbReference type="Proteomes" id="UP000613011"/>
    </source>
</evidence>
<evidence type="ECO:0008006" key="4">
    <source>
        <dbReference type="Google" id="ProtNLM"/>
    </source>
</evidence>
<dbReference type="Proteomes" id="UP000613011">
    <property type="component" value="Unassembled WGS sequence"/>
</dbReference>
<keyword evidence="3" id="KW-1185">Reference proteome</keyword>
<keyword evidence="1" id="KW-0812">Transmembrane</keyword>
<evidence type="ECO:0000256" key="1">
    <source>
        <dbReference type="SAM" id="Phobius"/>
    </source>
</evidence>
<comment type="caution">
    <text evidence="2">The sequence shown here is derived from an EMBL/GenBank/DDBJ whole genome shotgun (WGS) entry which is preliminary data.</text>
</comment>
<feature type="transmembrane region" description="Helical" evidence="1">
    <location>
        <begin position="450"/>
        <end position="470"/>
    </location>
</feature>
<feature type="transmembrane region" description="Helical" evidence="1">
    <location>
        <begin position="35"/>
        <end position="55"/>
    </location>
</feature>